<sequence length="128" mass="14157">MCETGQDVKQCHALTKTCTRCPTVENVATAATRHTGDNVSTVANGENVGDKPGKNLTNARLISGTKNNGLIWFNLRCRRKVPQAKLTGTQAIAGIRCHIERAPEHWVRLCNEILCVNEYFILAQIHCQ</sequence>
<name>A0A2H4N7E8_9CAUD</name>
<accession>A0A2H4N7E8</accession>
<dbReference type="RefSeq" id="YP_009702235.1">
    <property type="nucleotide sequence ID" value="NC_044940.1"/>
</dbReference>
<organism evidence="1 2">
    <name type="scientific">Pectobacterium phage PEAT2</name>
    <dbReference type="NCBI Taxonomy" id="2053078"/>
    <lineage>
        <taxon>Viruses</taxon>
        <taxon>Duplodnaviria</taxon>
        <taxon>Heunggongvirae</taxon>
        <taxon>Uroviricota</taxon>
        <taxon>Caudoviricetes</taxon>
        <taxon>Jameshumphriesvirinae</taxon>
        <taxon>Peatvirus</taxon>
        <taxon>Peatvirus peat2</taxon>
    </lineage>
</organism>
<evidence type="ECO:0000313" key="2">
    <source>
        <dbReference type="Proteomes" id="UP000241775"/>
    </source>
</evidence>
<evidence type="ECO:0000313" key="1">
    <source>
        <dbReference type="EMBL" id="ATV25113.1"/>
    </source>
</evidence>
<proteinExistence type="predicted"/>
<dbReference type="Proteomes" id="UP000241775">
    <property type="component" value="Segment"/>
</dbReference>
<reference evidence="1 2" key="1">
    <citation type="submission" date="2017-11" db="EMBL/GenBank/DDBJ databases">
        <title>Complete genome sequence of phytopathogenic Pectobacterium atrosepticum bacteriophage Peat2 includes a CRISPR Cas4 nuclease.</title>
        <authorList>
            <person name="Kalischuk M."/>
            <person name="Hachey J."/>
            <person name="Thomas D."/>
            <person name="Kawchuk L."/>
        </authorList>
    </citation>
    <scope>NUCLEOTIDE SEQUENCE [LARGE SCALE GENOMIC DNA]</scope>
</reference>
<dbReference type="GeneID" id="41901036"/>
<dbReference type="EMBL" id="MG432137">
    <property type="protein sequence ID" value="ATV25113.1"/>
    <property type="molecule type" value="Genomic_DNA"/>
</dbReference>
<protein>
    <submittedName>
        <fullName evidence="1">Uncharacterized protein</fullName>
    </submittedName>
</protein>
<dbReference type="KEGG" id="vg:41901036"/>
<keyword evidence="2" id="KW-1185">Reference proteome</keyword>